<evidence type="ECO:0000313" key="2">
    <source>
        <dbReference type="Proteomes" id="UP000639643"/>
    </source>
</evidence>
<dbReference type="AlphaFoldDB" id="A0A8H6KA06"/>
<comment type="caution">
    <text evidence="1">The sequence shown here is derived from an EMBL/GenBank/DDBJ whole genome shotgun (WGS) entry which is preliminary data.</text>
</comment>
<keyword evidence="2" id="KW-1185">Reference proteome</keyword>
<dbReference type="Proteomes" id="UP000639643">
    <property type="component" value="Unassembled WGS sequence"/>
</dbReference>
<gene>
    <name evidence="1" type="ORF">CMUS01_09095</name>
</gene>
<evidence type="ECO:0000313" key="1">
    <source>
        <dbReference type="EMBL" id="KAF6827211.1"/>
    </source>
</evidence>
<protein>
    <submittedName>
        <fullName evidence="1">Uncharacterized protein</fullName>
    </submittedName>
</protein>
<dbReference type="OrthoDB" id="3944545at2759"/>
<name>A0A8H6KA06_9PEZI</name>
<reference evidence="1" key="1">
    <citation type="journal article" date="2020" name="Phytopathology">
        <title>Genome Sequence Resources of Colletotrichum truncatum, C. plurivorum, C. musicola, and C. sojae: Four Species Pathogenic to Soybean (Glycine max).</title>
        <authorList>
            <person name="Rogerio F."/>
            <person name="Boufleur T.R."/>
            <person name="Ciampi-Guillardi M."/>
            <person name="Sukno S.A."/>
            <person name="Thon M.R."/>
            <person name="Massola Junior N.S."/>
            <person name="Baroncelli R."/>
        </authorList>
    </citation>
    <scope>NUCLEOTIDE SEQUENCE</scope>
    <source>
        <strain evidence="1">LFN0074</strain>
    </source>
</reference>
<proteinExistence type="predicted"/>
<accession>A0A8H6KA06</accession>
<dbReference type="EMBL" id="WIGM01000375">
    <property type="protein sequence ID" value="KAF6827211.1"/>
    <property type="molecule type" value="Genomic_DNA"/>
</dbReference>
<sequence length="239" mass="26383">MAAPIIQLPSYDSVVERGSSIWPSVDFFRLRWYLRGPIEKSIVVIADAFDSTSPQEAYQTTTPDGGIRLHTVSQSCLTTIPVSSITVTVRALDDWEENWLDAHREVDEEDKEYVLLEDGTRRLVRVYGEERPGPSPTCVVQATTQPFVTVGDYVAAVHPWLNSLGGDIRRAKGVWRGAPLSSGCDIFLDPVQLDHLFTWDASSFKPSEEAKWRSVAKVARDRADCLAGAPAEAFGGEAS</sequence>
<organism evidence="1 2">
    <name type="scientific">Colletotrichum musicola</name>
    <dbReference type="NCBI Taxonomy" id="2175873"/>
    <lineage>
        <taxon>Eukaryota</taxon>
        <taxon>Fungi</taxon>
        <taxon>Dikarya</taxon>
        <taxon>Ascomycota</taxon>
        <taxon>Pezizomycotina</taxon>
        <taxon>Sordariomycetes</taxon>
        <taxon>Hypocreomycetidae</taxon>
        <taxon>Glomerellales</taxon>
        <taxon>Glomerellaceae</taxon>
        <taxon>Colletotrichum</taxon>
        <taxon>Colletotrichum orchidearum species complex</taxon>
    </lineage>
</organism>